<reference evidence="3 4" key="1">
    <citation type="journal article" date="2005" name="Nucleic Acids Res.">
        <title>Genomic blueprint of Hahella chejuensis, a marine microbe producing an algicidal agent.</title>
        <authorList>
            <person name="Jeong H."/>
            <person name="Yim J.H."/>
            <person name="Lee C."/>
            <person name="Choi S.-H."/>
            <person name="Park Y.K."/>
            <person name="Yoon S.H."/>
            <person name="Hur C.-G."/>
            <person name="Kang H.-Y."/>
            <person name="Kim D."/>
            <person name="Lee H.H."/>
            <person name="Park K.H."/>
            <person name="Park S.-H."/>
            <person name="Park H.-S."/>
            <person name="Lee H.K."/>
            <person name="Oh T.K."/>
            <person name="Kim J.F."/>
        </authorList>
    </citation>
    <scope>NUCLEOTIDE SEQUENCE [LARGE SCALE GENOMIC DNA]</scope>
    <source>
        <strain evidence="3 4">KCTC 2396</strain>
    </source>
</reference>
<dbReference type="InterPro" id="IPR017972">
    <property type="entry name" value="Cyt_P450_CS"/>
</dbReference>
<evidence type="ECO:0000313" key="3">
    <source>
        <dbReference type="EMBL" id="ABC30341.1"/>
    </source>
</evidence>
<accession>Q2SG83</accession>
<dbReference type="EMBL" id="CP000155">
    <property type="protein sequence ID" value="ABC30341.1"/>
    <property type="molecule type" value="Genomic_DNA"/>
</dbReference>
<organism evidence="3 4">
    <name type="scientific">Hahella chejuensis (strain KCTC 2396)</name>
    <dbReference type="NCBI Taxonomy" id="349521"/>
    <lineage>
        <taxon>Bacteria</taxon>
        <taxon>Pseudomonadati</taxon>
        <taxon>Pseudomonadota</taxon>
        <taxon>Gammaproteobacteria</taxon>
        <taxon>Oceanospirillales</taxon>
        <taxon>Hahellaceae</taxon>
        <taxon>Hahella</taxon>
    </lineage>
</organism>
<dbReference type="PANTHER" id="PTHR46696">
    <property type="entry name" value="P450, PUTATIVE (EUROFUNG)-RELATED"/>
    <property type="match status" value="1"/>
</dbReference>
<dbReference type="Gene3D" id="1.10.630.10">
    <property type="entry name" value="Cytochrome P450"/>
    <property type="match status" value="2"/>
</dbReference>
<dbReference type="STRING" id="349521.HCH_03601"/>
<dbReference type="GO" id="GO:0020037">
    <property type="term" value="F:heme binding"/>
    <property type="evidence" value="ECO:0007669"/>
    <property type="project" value="InterPro"/>
</dbReference>
<proteinExistence type="inferred from homology"/>
<dbReference type="HOGENOM" id="CLU_823268_0_0_6"/>
<protein>
    <submittedName>
        <fullName evidence="3">Cytochrome P450</fullName>
    </submittedName>
</protein>
<evidence type="ECO:0000313" key="4">
    <source>
        <dbReference type="Proteomes" id="UP000000238"/>
    </source>
</evidence>
<dbReference type="GO" id="GO:0004497">
    <property type="term" value="F:monooxygenase activity"/>
    <property type="evidence" value="ECO:0007669"/>
    <property type="project" value="InterPro"/>
</dbReference>
<comment type="similarity">
    <text evidence="2">Belongs to the cytochrome P450 family.</text>
</comment>
<dbReference type="AlphaFoldDB" id="Q2SG83"/>
<dbReference type="eggNOG" id="COG2124">
    <property type="taxonomic scope" value="Bacteria"/>
</dbReference>
<dbReference type="KEGG" id="hch:HCH_03601"/>
<dbReference type="Proteomes" id="UP000000238">
    <property type="component" value="Chromosome"/>
</dbReference>
<keyword evidence="4" id="KW-1185">Reference proteome</keyword>
<dbReference type="CDD" id="cd00302">
    <property type="entry name" value="cytochrome_P450"/>
    <property type="match status" value="1"/>
</dbReference>
<sequence>MVLSDKAFHVPDLPGFLRKLETHATVDLRYLKLYVDNSPFFLEGEKHKQLRDICLRYLSGQGLKELDDVISSQTGVILESLPSAPFDAITLIGKPVFTLIIKPILGLRPAESDKFDRLAMVLQRLIEPMLSLNNLARINSELEWLTHQIQRQFEKEPSPGGVLARLMADEETPLSGEEKIALVITLYAAVAPLAQTLCNMIDVLYRNGAPAPCEPAQLLEQLPFYIHQGAAPRFIHRVASESRRIGGVAIRQGDTVMIDIARAALTEAGPPGQRLRHYSFGHGAHFCIGAPLSKRIVSEFIPRFFQQFPSLRVIEKQYDENNHIARALTSLIVSPDP</sequence>
<comment type="cofactor">
    <cofactor evidence="1">
        <name>heme</name>
        <dbReference type="ChEBI" id="CHEBI:30413"/>
    </cofactor>
</comment>
<dbReference type="GO" id="GO:0016705">
    <property type="term" value="F:oxidoreductase activity, acting on paired donors, with incorporation or reduction of molecular oxygen"/>
    <property type="evidence" value="ECO:0007669"/>
    <property type="project" value="InterPro"/>
</dbReference>
<evidence type="ECO:0000256" key="2">
    <source>
        <dbReference type="ARBA" id="ARBA00010617"/>
    </source>
</evidence>
<dbReference type="InterPro" id="IPR036396">
    <property type="entry name" value="Cyt_P450_sf"/>
</dbReference>
<gene>
    <name evidence="3" type="ordered locus">HCH_03601</name>
</gene>
<name>Q2SG83_HAHCH</name>
<evidence type="ECO:0000256" key="1">
    <source>
        <dbReference type="ARBA" id="ARBA00001971"/>
    </source>
</evidence>
<dbReference type="SUPFAM" id="SSF48264">
    <property type="entry name" value="Cytochrome P450"/>
    <property type="match status" value="1"/>
</dbReference>
<dbReference type="PANTHER" id="PTHR46696:SF1">
    <property type="entry name" value="CYTOCHROME P450 YJIB-RELATED"/>
    <property type="match status" value="1"/>
</dbReference>
<dbReference type="PROSITE" id="PS00086">
    <property type="entry name" value="CYTOCHROME_P450"/>
    <property type="match status" value="1"/>
</dbReference>
<dbReference type="GO" id="GO:0005506">
    <property type="term" value="F:iron ion binding"/>
    <property type="evidence" value="ECO:0007669"/>
    <property type="project" value="InterPro"/>
</dbReference>